<evidence type="ECO:0000259" key="1">
    <source>
        <dbReference type="Pfam" id="PF24024"/>
    </source>
</evidence>
<name>A0AB37I6S0_ENTHR</name>
<proteinExistence type="predicted"/>
<evidence type="ECO:0000313" key="3">
    <source>
        <dbReference type="Proteomes" id="UP000253498"/>
    </source>
</evidence>
<protein>
    <recommendedName>
        <fullName evidence="1">DUF7336 domain-containing protein</fullName>
    </recommendedName>
</protein>
<dbReference type="Pfam" id="PF24024">
    <property type="entry name" value="DUF7336"/>
    <property type="match status" value="1"/>
</dbReference>
<comment type="caution">
    <text evidence="2">The sequence shown here is derived from an EMBL/GenBank/DDBJ whole genome shotgun (WGS) entry which is preliminary data.</text>
</comment>
<feature type="domain" description="DUF7336" evidence="1">
    <location>
        <begin position="1"/>
        <end position="83"/>
    </location>
</feature>
<dbReference type="Proteomes" id="UP000253498">
    <property type="component" value="Unassembled WGS sequence"/>
</dbReference>
<evidence type="ECO:0000313" key="2">
    <source>
        <dbReference type="EMBL" id="RBT65972.1"/>
    </source>
</evidence>
<dbReference type="AlphaFoldDB" id="A0AB37I6S0"/>
<dbReference type="RefSeq" id="WP_071856340.1">
    <property type="nucleotide sequence ID" value="NZ_JBMOUR010000002.1"/>
</dbReference>
<dbReference type="InterPro" id="IPR055760">
    <property type="entry name" value="DUF7336"/>
</dbReference>
<dbReference type="EMBL" id="LESJ01000014">
    <property type="protein sequence ID" value="RBT65972.1"/>
    <property type="molecule type" value="Genomic_DNA"/>
</dbReference>
<organism evidence="2 3">
    <name type="scientific">Enterococcus hirae</name>
    <dbReference type="NCBI Taxonomy" id="1354"/>
    <lineage>
        <taxon>Bacteria</taxon>
        <taxon>Bacillati</taxon>
        <taxon>Bacillota</taxon>
        <taxon>Bacilli</taxon>
        <taxon>Lactobacillales</taxon>
        <taxon>Enterococcaceae</taxon>
        <taxon>Enterococcus</taxon>
    </lineage>
</organism>
<gene>
    <name evidence="2" type="ORF">EB03_02906</name>
</gene>
<sequence>MKLYLLTSNTHMDSVEEFPNFEIIGVFDSLEKAQEVKQSYALELTSSILDIPISEKDYLLKQDEYKATADILFIDEVELNHEYRNKKLEYELIG</sequence>
<reference evidence="2 3" key="1">
    <citation type="submission" date="2015-06" db="EMBL/GenBank/DDBJ databases">
        <title>The Genome Sequence of Enterococcus hirae 88EA1.</title>
        <authorList>
            <consortium name="The Broad Institute Genomics Platform"/>
            <consortium name="The Broad Institute Genome Sequencing Center for Infectious Disease"/>
            <person name="Earl A.M."/>
            <person name="Van Tyne D."/>
            <person name="Lebreton F."/>
            <person name="Saavedra J.T."/>
            <person name="Gilmore M.S."/>
            <person name="Manson McGuire A."/>
            <person name="Clock S."/>
            <person name="Crupain M."/>
            <person name="Rangan U."/>
            <person name="Young S."/>
            <person name="Abouelleil A."/>
            <person name="Cao P."/>
            <person name="Chapman S.B."/>
            <person name="Griggs A."/>
            <person name="Priest M."/>
            <person name="Shea T."/>
            <person name="Wortman J."/>
            <person name="Nusbaum C."/>
            <person name="Birren B."/>
        </authorList>
    </citation>
    <scope>NUCLEOTIDE SEQUENCE [LARGE SCALE GENOMIC DNA]</scope>
    <source>
        <strain evidence="2 3">88EA1</strain>
    </source>
</reference>
<accession>A0AB37I6S0</accession>